<evidence type="ECO:0000256" key="1">
    <source>
        <dbReference type="ARBA" id="ARBA00001974"/>
    </source>
</evidence>
<comment type="pathway">
    <text evidence="2">Cofactor biosynthesis; ubiquinone biosynthesis.</text>
</comment>
<evidence type="ECO:0000256" key="7">
    <source>
        <dbReference type="ARBA" id="ARBA00023033"/>
    </source>
</evidence>
<dbReference type="GO" id="GO:0071949">
    <property type="term" value="F:FAD binding"/>
    <property type="evidence" value="ECO:0007669"/>
    <property type="project" value="InterPro"/>
</dbReference>
<proteinExistence type="inferred from homology"/>
<evidence type="ECO:0000256" key="6">
    <source>
        <dbReference type="ARBA" id="ARBA00023002"/>
    </source>
</evidence>
<dbReference type="RefSeq" id="WP_058285312.1">
    <property type="nucleotide sequence ID" value="NZ_CYSR01000011.1"/>
</dbReference>
<dbReference type="Pfam" id="PF01494">
    <property type="entry name" value="FAD_binding_3"/>
    <property type="match status" value="1"/>
</dbReference>
<dbReference type="PANTHER" id="PTHR43876">
    <property type="entry name" value="UBIQUINONE BIOSYNTHESIS MONOOXYGENASE COQ6, MITOCHONDRIAL"/>
    <property type="match status" value="1"/>
</dbReference>
<organism evidence="9 10">
    <name type="scientific">Leisingera aquaemixtae</name>
    <dbReference type="NCBI Taxonomy" id="1396826"/>
    <lineage>
        <taxon>Bacteria</taxon>
        <taxon>Pseudomonadati</taxon>
        <taxon>Pseudomonadota</taxon>
        <taxon>Alphaproteobacteria</taxon>
        <taxon>Rhodobacterales</taxon>
        <taxon>Roseobacteraceae</taxon>
        <taxon>Leisingera</taxon>
    </lineage>
</organism>
<dbReference type="SUPFAM" id="SSF51905">
    <property type="entry name" value="FAD/NAD(P)-binding domain"/>
    <property type="match status" value="1"/>
</dbReference>
<keyword evidence="6 9" id="KW-0560">Oxidoreductase</keyword>
<dbReference type="InterPro" id="IPR010971">
    <property type="entry name" value="UbiH/COQ6"/>
</dbReference>
<dbReference type="PRINTS" id="PR00420">
    <property type="entry name" value="RNGMNOXGNASE"/>
</dbReference>
<keyword evidence="5" id="KW-0274">FAD</keyword>
<evidence type="ECO:0000259" key="8">
    <source>
        <dbReference type="Pfam" id="PF01494"/>
    </source>
</evidence>
<feature type="domain" description="FAD-binding" evidence="8">
    <location>
        <begin position="6"/>
        <end position="324"/>
    </location>
</feature>
<reference evidence="9 10" key="1">
    <citation type="submission" date="2015-09" db="EMBL/GenBank/DDBJ databases">
        <authorList>
            <consortium name="Swine Surveillance"/>
        </authorList>
    </citation>
    <scope>NUCLEOTIDE SEQUENCE [LARGE SCALE GENOMIC DNA]</scope>
    <source>
        <strain evidence="9 10">CECT 8399</strain>
    </source>
</reference>
<keyword evidence="4" id="KW-0285">Flavoprotein</keyword>
<dbReference type="NCBIfam" id="TIGR01988">
    <property type="entry name" value="Ubi-OHases"/>
    <property type="match status" value="1"/>
</dbReference>
<comment type="similarity">
    <text evidence="3">Belongs to the UbiH/COQ6 family.</text>
</comment>
<dbReference type="GO" id="GO:0006744">
    <property type="term" value="P:ubiquinone biosynthetic process"/>
    <property type="evidence" value="ECO:0007669"/>
    <property type="project" value="UniProtKB-UniPathway"/>
</dbReference>
<gene>
    <name evidence="9" type="primary">ubiH</name>
    <name evidence="9" type="ORF">PHA8399_01257</name>
</gene>
<dbReference type="Gene3D" id="3.50.50.60">
    <property type="entry name" value="FAD/NAD(P)-binding domain"/>
    <property type="match status" value="2"/>
</dbReference>
<dbReference type="STRING" id="1396826.PHA8399_01257"/>
<evidence type="ECO:0000256" key="5">
    <source>
        <dbReference type="ARBA" id="ARBA00022827"/>
    </source>
</evidence>
<dbReference type="InterPro" id="IPR018168">
    <property type="entry name" value="Ubi_Hdrlase_CS"/>
</dbReference>
<evidence type="ECO:0000256" key="2">
    <source>
        <dbReference type="ARBA" id="ARBA00004749"/>
    </source>
</evidence>
<dbReference type="GO" id="GO:0016705">
    <property type="term" value="F:oxidoreductase activity, acting on paired donors, with incorporation or reduction of molecular oxygen"/>
    <property type="evidence" value="ECO:0007669"/>
    <property type="project" value="InterPro"/>
</dbReference>
<dbReference type="InterPro" id="IPR036188">
    <property type="entry name" value="FAD/NAD-bd_sf"/>
</dbReference>
<evidence type="ECO:0000256" key="3">
    <source>
        <dbReference type="ARBA" id="ARBA00005349"/>
    </source>
</evidence>
<name>A0A0P1H768_9RHOB</name>
<dbReference type="InterPro" id="IPR051205">
    <property type="entry name" value="UbiH/COQ6_monooxygenase"/>
</dbReference>
<dbReference type="PANTHER" id="PTHR43876:SF7">
    <property type="entry name" value="UBIQUINONE BIOSYNTHESIS MONOOXYGENASE COQ6, MITOCHONDRIAL"/>
    <property type="match status" value="1"/>
</dbReference>
<evidence type="ECO:0000256" key="4">
    <source>
        <dbReference type="ARBA" id="ARBA00022630"/>
    </source>
</evidence>
<accession>A0A0P1H768</accession>
<sequence length="408" mass="43811">MKNASDILIVGGGLNGPALALALAQTGHSVTVVDSLTPDKLADDGFDGRGYALALASQRLLQQTGVWQHVGGNAQPMLEIKVTDGHAGHGPSPFFIHFDHAELEEGPMGYMVEDRFLRRAFLQAMEDQPQITLVSGRTVTAQAPDQTGVTVTLDDGGELRGQVLVGSDGRRSGTARRAGIKRTGWDYGQTALVCAIDHEKPHHGIAHQFFMPPGPLAILPLPGNRSSIVWSERTETAKAIHALNDAEYIQALRPRFGDFLGEISLAGKRFTYPLNLTIANSFIGNRMALVGDAAHGMHPIAGQGLNAGLRDVGALAEVITEATRRGEDIGSPLVMERYQQWRRFDTASLVAATDVFNRLFSNDNPLLRLGRDIGMGVAGAIPGLRRNFVREAAGLTGDLPRLLKGQAI</sequence>
<dbReference type="UniPathway" id="UPA00232"/>
<evidence type="ECO:0000313" key="10">
    <source>
        <dbReference type="Proteomes" id="UP000051326"/>
    </source>
</evidence>
<dbReference type="InterPro" id="IPR002938">
    <property type="entry name" value="FAD-bd"/>
</dbReference>
<dbReference type="Proteomes" id="UP000051326">
    <property type="component" value="Unassembled WGS sequence"/>
</dbReference>
<keyword evidence="7" id="KW-0503">Monooxygenase</keyword>
<protein>
    <submittedName>
        <fullName evidence="9">2-octaprenyl-6-methoxyphenol hydroxylase</fullName>
        <ecNumber evidence="9">1.14.13.-</ecNumber>
    </submittedName>
</protein>
<dbReference type="GO" id="GO:0004497">
    <property type="term" value="F:monooxygenase activity"/>
    <property type="evidence" value="ECO:0007669"/>
    <property type="project" value="UniProtKB-KW"/>
</dbReference>
<dbReference type="EMBL" id="CYSR01000011">
    <property type="protein sequence ID" value="CUH99141.1"/>
    <property type="molecule type" value="Genomic_DNA"/>
</dbReference>
<comment type="cofactor">
    <cofactor evidence="1">
        <name>FAD</name>
        <dbReference type="ChEBI" id="CHEBI:57692"/>
    </cofactor>
</comment>
<dbReference type="EC" id="1.14.13.-" evidence="9"/>
<dbReference type="GO" id="GO:0110142">
    <property type="term" value="C:ubiquinone biosynthesis complex"/>
    <property type="evidence" value="ECO:0007669"/>
    <property type="project" value="UniProtKB-ARBA"/>
</dbReference>
<dbReference type="AlphaFoldDB" id="A0A0P1H768"/>
<dbReference type="FunFam" id="3.50.50.60:FF:000021">
    <property type="entry name" value="Ubiquinone biosynthesis monooxygenase COQ6"/>
    <property type="match status" value="1"/>
</dbReference>
<dbReference type="PROSITE" id="PS01304">
    <property type="entry name" value="UBIH"/>
    <property type="match status" value="1"/>
</dbReference>
<evidence type="ECO:0000313" key="9">
    <source>
        <dbReference type="EMBL" id="CUH99141.1"/>
    </source>
</evidence>